<comment type="caution">
    <text evidence="2">The sequence shown here is derived from an EMBL/GenBank/DDBJ whole genome shotgun (WGS) entry which is preliminary data.</text>
</comment>
<accession>A0A0W7W319</accession>
<dbReference type="OrthoDB" id="2391627at2759"/>
<evidence type="ECO:0008006" key="4">
    <source>
        <dbReference type="Google" id="ProtNLM"/>
    </source>
</evidence>
<feature type="transmembrane region" description="Helical" evidence="1">
    <location>
        <begin position="37"/>
        <end position="59"/>
    </location>
</feature>
<dbReference type="Pfam" id="PF09796">
    <property type="entry name" value="QCR10"/>
    <property type="match status" value="1"/>
</dbReference>
<dbReference type="Proteomes" id="UP000236546">
    <property type="component" value="Unassembled WGS sequence"/>
</dbReference>
<dbReference type="GO" id="GO:0005739">
    <property type="term" value="C:mitochondrion"/>
    <property type="evidence" value="ECO:0007669"/>
    <property type="project" value="GOC"/>
</dbReference>
<sequence length="89" mass="9677">MVSQTPLRAAEFKSAYGPKYAFQPNFKGISVQSAARYGFRSATIGAGLGMALVLFASSLPRFRADVLSKIPIIGSTWEKKEIHPADNPF</sequence>
<evidence type="ECO:0000256" key="1">
    <source>
        <dbReference type="SAM" id="Phobius"/>
    </source>
</evidence>
<gene>
    <name evidence="2" type="ORF">TGAMA5MH_01877</name>
</gene>
<name>A0A0W7W319_9HYPO</name>
<dbReference type="AlphaFoldDB" id="A0A0W7W319"/>
<protein>
    <recommendedName>
        <fullName evidence="4">Ubiquinol-cytochrome c reductase subunit 10</fullName>
    </recommendedName>
</protein>
<dbReference type="PANTHER" id="PTHR28254:SF1">
    <property type="entry name" value="CYTOCHROME B-C1 COMPLEX SUBUNIT 10, MITOCHONDRIAL"/>
    <property type="match status" value="1"/>
</dbReference>
<keyword evidence="1" id="KW-1133">Transmembrane helix</keyword>
<organism evidence="2 3">
    <name type="scientific">Trichoderma gamsii</name>
    <dbReference type="NCBI Taxonomy" id="398673"/>
    <lineage>
        <taxon>Eukaryota</taxon>
        <taxon>Fungi</taxon>
        <taxon>Dikarya</taxon>
        <taxon>Ascomycota</taxon>
        <taxon>Pezizomycotina</taxon>
        <taxon>Sordariomycetes</taxon>
        <taxon>Hypocreomycetidae</taxon>
        <taxon>Hypocreales</taxon>
        <taxon>Hypocreaceae</taxon>
        <taxon>Trichoderma</taxon>
    </lineage>
</organism>
<proteinExistence type="predicted"/>
<keyword evidence="1" id="KW-0472">Membrane</keyword>
<dbReference type="EMBL" id="MTYH01000014">
    <property type="protein sequence ID" value="PNP46924.1"/>
    <property type="molecule type" value="Genomic_DNA"/>
</dbReference>
<evidence type="ECO:0000313" key="3">
    <source>
        <dbReference type="Proteomes" id="UP000236546"/>
    </source>
</evidence>
<reference evidence="2 3" key="1">
    <citation type="submission" date="2017-02" db="EMBL/GenBank/DDBJ databases">
        <title>Genomes of Trichoderma spp. with biocontrol activity.</title>
        <authorList>
            <person name="Gardiner D."/>
            <person name="Kazan K."/>
            <person name="Vos C."/>
            <person name="Harvey P."/>
        </authorList>
    </citation>
    <scope>NUCLEOTIDE SEQUENCE [LARGE SCALE GENOMIC DNA]</scope>
    <source>
        <strain evidence="2 3">A5MH</strain>
    </source>
</reference>
<keyword evidence="1" id="KW-0812">Transmembrane</keyword>
<evidence type="ECO:0000313" key="2">
    <source>
        <dbReference type="EMBL" id="PNP46924.1"/>
    </source>
</evidence>
<dbReference type="GO" id="GO:0006122">
    <property type="term" value="P:mitochondrial electron transport, ubiquinol to cytochrome c"/>
    <property type="evidence" value="ECO:0007669"/>
    <property type="project" value="InterPro"/>
</dbReference>
<dbReference type="InterPro" id="IPR019182">
    <property type="entry name" value="Cytochrome_b-c1_su10_fun"/>
</dbReference>
<dbReference type="PANTHER" id="PTHR28254">
    <property type="entry name" value="CYTOCHROME B-C1 COMPLEX SUBUNIT 10"/>
    <property type="match status" value="1"/>
</dbReference>